<name>A0A1M6YEW4_9FLAO</name>
<dbReference type="AlphaFoldDB" id="A0A1M6YEW4"/>
<dbReference type="Proteomes" id="UP000650994">
    <property type="component" value="Unassembled WGS sequence"/>
</dbReference>
<organism evidence="2 3">
    <name type="scientific">Chishuiella changwenlii</name>
    <dbReference type="NCBI Taxonomy" id="1434701"/>
    <lineage>
        <taxon>Bacteria</taxon>
        <taxon>Pseudomonadati</taxon>
        <taxon>Bacteroidota</taxon>
        <taxon>Flavobacteriia</taxon>
        <taxon>Flavobacteriales</taxon>
        <taxon>Weeksellaceae</taxon>
        <taxon>Chishuiella</taxon>
    </lineage>
</organism>
<keyword evidence="4" id="KW-1185">Reference proteome</keyword>
<reference evidence="2" key="3">
    <citation type="submission" date="2016-11" db="EMBL/GenBank/DDBJ databases">
        <authorList>
            <person name="Jaros S."/>
            <person name="Januszkiewicz K."/>
            <person name="Wedrychowicz H."/>
        </authorList>
    </citation>
    <scope>NUCLEOTIDE SEQUENCE [LARGE SCALE GENOMIC DNA]</scope>
    <source>
        <strain evidence="2">DSM 27989</strain>
    </source>
</reference>
<dbReference type="EMBL" id="BMFL01000008">
    <property type="protein sequence ID" value="GGE97490.1"/>
    <property type="molecule type" value="Genomic_DNA"/>
</dbReference>
<dbReference type="EMBL" id="FRBH01000006">
    <property type="protein sequence ID" value="SHL16663.1"/>
    <property type="molecule type" value="Genomic_DNA"/>
</dbReference>
<reference evidence="3" key="2">
    <citation type="submission" date="2016-11" db="EMBL/GenBank/DDBJ databases">
        <authorList>
            <person name="Varghese N."/>
            <person name="Submissions S."/>
        </authorList>
    </citation>
    <scope>NUCLEOTIDE SEQUENCE [LARGE SCALE GENOMIC DNA]</scope>
    <source>
        <strain evidence="3">DSM 27989</strain>
    </source>
</reference>
<reference evidence="1" key="1">
    <citation type="journal article" date="2014" name="Int. J. Syst. Evol. Microbiol.">
        <title>Complete genome of a new Firmicutes species belonging to the dominant human colonic microbiota ('Ruminococcus bicirculans') reveals two chromosomes and a selective capacity to utilize plant glucans.</title>
        <authorList>
            <consortium name="NISC Comparative Sequencing Program"/>
            <person name="Wegmann U."/>
            <person name="Louis P."/>
            <person name="Goesmann A."/>
            <person name="Henrissat B."/>
            <person name="Duncan S.H."/>
            <person name="Flint H.J."/>
        </authorList>
    </citation>
    <scope>NUCLEOTIDE SEQUENCE</scope>
    <source>
        <strain evidence="1">CGMCC 1.12707</strain>
    </source>
</reference>
<dbReference type="OrthoDB" id="5431540at2"/>
<gene>
    <name evidence="1" type="ORF">GCM10010984_13820</name>
    <name evidence="2" type="ORF">SAMN05443634_106217</name>
</gene>
<reference evidence="1" key="5">
    <citation type="submission" date="2024-05" db="EMBL/GenBank/DDBJ databases">
        <authorList>
            <person name="Sun Q."/>
            <person name="Zhou Y."/>
        </authorList>
    </citation>
    <scope>NUCLEOTIDE SEQUENCE</scope>
    <source>
        <strain evidence="1">CGMCC 1.12707</strain>
    </source>
</reference>
<sequence length="174" mass="20730">MKTNFFTVIIIYLLPLLVKSQNYIEWDKSTKLNYENFKKTPDQTKSPQGVLDMRMGWQIAQGNGQVPELFVHNKVDQNTSWISMKNQEILNDMQLQFDLSELYTRKIRKEFESLREKKEMSKDAYKARFMALQKNFQKRLKSVATTTLNQPSLYKLLNKQIQDSLIIYNDYQKK</sequence>
<evidence type="ECO:0000313" key="2">
    <source>
        <dbReference type="EMBL" id="SHL16663.1"/>
    </source>
</evidence>
<dbReference type="Proteomes" id="UP000184120">
    <property type="component" value="Unassembled WGS sequence"/>
</dbReference>
<accession>A0A1M6YEW4</accession>
<evidence type="ECO:0000313" key="3">
    <source>
        <dbReference type="Proteomes" id="UP000184120"/>
    </source>
</evidence>
<reference evidence="4" key="4">
    <citation type="journal article" date="2019" name="Int. J. Syst. Evol. Microbiol.">
        <title>The Global Catalogue of Microorganisms (GCM) 10K type strain sequencing project: providing services to taxonomists for standard genome sequencing and annotation.</title>
        <authorList>
            <consortium name="The Broad Institute Genomics Platform"/>
            <consortium name="The Broad Institute Genome Sequencing Center for Infectious Disease"/>
            <person name="Wu L."/>
            <person name="Ma J."/>
        </authorList>
    </citation>
    <scope>NUCLEOTIDE SEQUENCE [LARGE SCALE GENOMIC DNA]</scope>
    <source>
        <strain evidence="4">CGMCC 1.12707</strain>
    </source>
</reference>
<dbReference type="RefSeq" id="WP_072931897.1">
    <property type="nucleotide sequence ID" value="NZ_BMFL01000008.1"/>
</dbReference>
<evidence type="ECO:0000313" key="1">
    <source>
        <dbReference type="EMBL" id="GGE97490.1"/>
    </source>
</evidence>
<evidence type="ECO:0000313" key="4">
    <source>
        <dbReference type="Proteomes" id="UP000650994"/>
    </source>
</evidence>
<dbReference type="STRING" id="1434701.SAMN05443634_106217"/>
<proteinExistence type="predicted"/>
<protein>
    <submittedName>
        <fullName evidence="2">Uncharacterized protein</fullName>
    </submittedName>
</protein>